<proteinExistence type="predicted"/>
<gene>
    <name evidence="2" type="ORF">COT80_02690</name>
</gene>
<keyword evidence="1" id="KW-0472">Membrane</keyword>
<sequence>MFITVHAAAATIIGKSIPNPFLAFLAGVLSHFILDLIPHGDSRMGKKFWAEKLKFLKDNGELKMMALYGSIDSLVLAFFLIFIFKNFEFTRADNVIWAIVGSIIPDVTVAFYKIKELKAIKWFYKAHNKNHNILVNKINFDLPLQYGVLMQIIVLTLLTWVIYFIS</sequence>
<feature type="transmembrane region" description="Helical" evidence="1">
    <location>
        <begin position="146"/>
        <end position="165"/>
    </location>
</feature>
<dbReference type="AlphaFoldDB" id="A0A2H0W4U0"/>
<reference evidence="3" key="1">
    <citation type="submission" date="2017-09" db="EMBL/GenBank/DDBJ databases">
        <title>Depth-based differentiation of microbial function through sediment-hosted aquifers and enrichment of novel symbionts in the deep terrestrial subsurface.</title>
        <authorList>
            <person name="Probst A.J."/>
            <person name="Ladd B."/>
            <person name="Jarett J.K."/>
            <person name="Geller-Mcgrath D.E."/>
            <person name="Sieber C.M.K."/>
            <person name="Emerson J.B."/>
            <person name="Anantharaman K."/>
            <person name="Thomas B.C."/>
            <person name="Malmstrom R."/>
            <person name="Stieglmeier M."/>
            <person name="Klingl A."/>
            <person name="Woyke T."/>
            <person name="Ryan C.M."/>
            <person name="Banfield J.F."/>
        </authorList>
    </citation>
    <scope>NUCLEOTIDE SEQUENCE [LARGE SCALE GENOMIC DNA]</scope>
</reference>
<keyword evidence="1" id="KW-1133">Transmembrane helix</keyword>
<comment type="caution">
    <text evidence="2">The sequence shown here is derived from an EMBL/GenBank/DDBJ whole genome shotgun (WGS) entry which is preliminary data.</text>
</comment>
<name>A0A2H0W4U0_9BACT</name>
<feature type="transmembrane region" description="Helical" evidence="1">
    <location>
        <begin position="96"/>
        <end position="114"/>
    </location>
</feature>
<evidence type="ECO:0000313" key="3">
    <source>
        <dbReference type="Proteomes" id="UP000229056"/>
    </source>
</evidence>
<keyword evidence="1" id="KW-0812">Transmembrane</keyword>
<protein>
    <submittedName>
        <fullName evidence="2">Uncharacterized protein</fullName>
    </submittedName>
</protein>
<dbReference type="Proteomes" id="UP000229056">
    <property type="component" value="Unassembled WGS sequence"/>
</dbReference>
<evidence type="ECO:0000256" key="1">
    <source>
        <dbReference type="SAM" id="Phobius"/>
    </source>
</evidence>
<feature type="transmembrane region" description="Helical" evidence="1">
    <location>
        <begin position="20"/>
        <end position="37"/>
    </location>
</feature>
<dbReference type="EMBL" id="PEZY01000012">
    <property type="protein sequence ID" value="PIS05660.1"/>
    <property type="molecule type" value="Genomic_DNA"/>
</dbReference>
<feature type="transmembrane region" description="Helical" evidence="1">
    <location>
        <begin position="65"/>
        <end position="84"/>
    </location>
</feature>
<evidence type="ECO:0000313" key="2">
    <source>
        <dbReference type="EMBL" id="PIS05660.1"/>
    </source>
</evidence>
<organism evidence="2 3">
    <name type="scientific">Candidatus Buchananbacteria bacterium CG10_big_fil_rev_8_21_14_0_10_33_19</name>
    <dbReference type="NCBI Taxonomy" id="1974525"/>
    <lineage>
        <taxon>Bacteria</taxon>
        <taxon>Candidatus Buchananiibacteriota</taxon>
    </lineage>
</organism>
<accession>A0A2H0W4U0</accession>